<comment type="caution">
    <text evidence="1">The sequence shown here is derived from an EMBL/GenBank/DDBJ whole genome shotgun (WGS) entry which is preliminary data.</text>
</comment>
<reference evidence="1 2" key="1">
    <citation type="submission" date="2024-09" db="EMBL/GenBank/DDBJ databases">
        <authorList>
            <person name="Lee S.D."/>
        </authorList>
    </citation>
    <scope>NUCLEOTIDE SEQUENCE [LARGE SCALE GENOMIC DNA]</scope>
    <source>
        <strain evidence="1 2">N1-5</strain>
    </source>
</reference>
<gene>
    <name evidence="1" type="ORF">ACEZDJ_07695</name>
</gene>
<evidence type="ECO:0000313" key="2">
    <source>
        <dbReference type="Proteomes" id="UP001592528"/>
    </source>
</evidence>
<sequence>MDTTSPQPKSPVPNLAWSNELLDDARAALLGALGIADTVLHRAGGDRSAFQVDLDDIRRMPADVVEARTLVYRTGTVRTHFAWEDARGHVEALAALLTRQPPAFPPVTLARAVLEAAALAFHLQDSSESLTVRLARAAGLWATETAYEVDLTTAVSPQDATGALARRQEMVETFQQAGISLLEDRRGHPLALQVERTTLEETGVNLTRTIGKLLPANASLGVYTVLSGAAHSRTWAAASGDTVGDGWGRLESQPSTTVQAVITTLVTLEYWVRTWGAFAGLATAAEADRIAGCTGRFALQLRDRHLSG</sequence>
<dbReference type="RefSeq" id="WP_157623841.1">
    <property type="nucleotide sequence ID" value="NZ_JBHEZZ010000003.1"/>
</dbReference>
<dbReference type="Proteomes" id="UP001592528">
    <property type="component" value="Unassembled WGS sequence"/>
</dbReference>
<accession>A0ABV6UI94</accession>
<evidence type="ECO:0000313" key="1">
    <source>
        <dbReference type="EMBL" id="MFC1401167.1"/>
    </source>
</evidence>
<keyword evidence="2" id="KW-1185">Reference proteome</keyword>
<organism evidence="1 2">
    <name type="scientific">Streptacidiphilus cavernicola</name>
    <dbReference type="NCBI Taxonomy" id="3342716"/>
    <lineage>
        <taxon>Bacteria</taxon>
        <taxon>Bacillati</taxon>
        <taxon>Actinomycetota</taxon>
        <taxon>Actinomycetes</taxon>
        <taxon>Kitasatosporales</taxon>
        <taxon>Streptomycetaceae</taxon>
        <taxon>Streptacidiphilus</taxon>
    </lineage>
</organism>
<proteinExistence type="predicted"/>
<protein>
    <submittedName>
        <fullName evidence="1">Uncharacterized protein</fullName>
    </submittedName>
</protein>
<name>A0ABV6UI94_9ACTN</name>
<dbReference type="EMBL" id="JBHEZZ010000003">
    <property type="protein sequence ID" value="MFC1401167.1"/>
    <property type="molecule type" value="Genomic_DNA"/>
</dbReference>